<evidence type="ECO:0000259" key="7">
    <source>
        <dbReference type="PROSITE" id="PS50076"/>
    </source>
</evidence>
<reference evidence="8" key="2">
    <citation type="submission" date="2023-10" db="EMBL/GenBank/DDBJ databases">
        <authorList>
            <person name="Choi B."/>
        </authorList>
    </citation>
    <scope>NUCLEOTIDE SEQUENCE</scope>
    <source>
        <strain evidence="8">UMB0763</strain>
    </source>
</reference>
<name>A0AAF0YT70_9CORY</name>
<dbReference type="Pfam" id="PF06271">
    <property type="entry name" value="RDD"/>
    <property type="match status" value="1"/>
</dbReference>
<dbReference type="AlphaFoldDB" id="A0AAF0YT70"/>
<feature type="transmembrane region" description="Helical" evidence="6">
    <location>
        <begin position="227"/>
        <end position="247"/>
    </location>
</feature>
<evidence type="ECO:0000313" key="8">
    <source>
        <dbReference type="EMBL" id="WOT01494.1"/>
    </source>
</evidence>
<dbReference type="GO" id="GO:0016020">
    <property type="term" value="C:membrane"/>
    <property type="evidence" value="ECO:0007669"/>
    <property type="project" value="UniProtKB-SubCell"/>
</dbReference>
<dbReference type="RefSeq" id="WP_101677823.1">
    <property type="nucleotide sequence ID" value="NZ_CAMIHY010000028.1"/>
</dbReference>
<dbReference type="KEGG" id="cpyr:CYJ47_09480"/>
<sequence>MVLDLYQLYGLDREANEHDLGWKLSRLDSEMRIENRPQNDPQRKACEVAYGILSDPNNRRVYDESLARGEERSWHELEFLSDFGRFPRAEENVPRAAASSYQPPRPTATAPTPTYFMPPTSSAEVAPTRDFTSTVGINRELPSVSKRQNVKILDFVIYAVISGSIGVGADDDMGIGLVLAALVLFIYFVGCESWFGGTPAKLFNDMEVKNATTGKNLTLAEAARRNLWTLCSIVPGAGYLITLIWGLKLNDSMKKDPQHRGNHDKEVDAIVMMKDKS</sequence>
<evidence type="ECO:0000256" key="6">
    <source>
        <dbReference type="SAM" id="Phobius"/>
    </source>
</evidence>
<accession>A0AAF0YT70</accession>
<feature type="region of interest" description="Disordered" evidence="5">
    <location>
        <begin position="94"/>
        <end position="113"/>
    </location>
</feature>
<feature type="domain" description="J" evidence="7">
    <location>
        <begin position="4"/>
        <end position="66"/>
    </location>
</feature>
<gene>
    <name evidence="8" type="ORF">CYJ47_09480</name>
</gene>
<dbReference type="InterPro" id="IPR010432">
    <property type="entry name" value="RDD"/>
</dbReference>
<keyword evidence="3 6" id="KW-1133">Transmembrane helix</keyword>
<keyword evidence="4 6" id="KW-0472">Membrane</keyword>
<evidence type="ECO:0000256" key="4">
    <source>
        <dbReference type="ARBA" id="ARBA00023136"/>
    </source>
</evidence>
<feature type="transmembrane region" description="Helical" evidence="6">
    <location>
        <begin position="152"/>
        <end position="169"/>
    </location>
</feature>
<comment type="subcellular location">
    <subcellularLocation>
        <location evidence="1">Membrane</location>
        <topology evidence="1">Multi-pass membrane protein</topology>
    </subcellularLocation>
</comment>
<dbReference type="InterPro" id="IPR001623">
    <property type="entry name" value="DnaJ_domain"/>
</dbReference>
<protein>
    <submittedName>
        <fullName evidence="8">RDD family protein</fullName>
    </submittedName>
</protein>
<evidence type="ECO:0000256" key="3">
    <source>
        <dbReference type="ARBA" id="ARBA00022989"/>
    </source>
</evidence>
<evidence type="ECO:0000256" key="2">
    <source>
        <dbReference type="ARBA" id="ARBA00022692"/>
    </source>
</evidence>
<dbReference type="Proteomes" id="UP000234560">
    <property type="component" value="Chromosome"/>
</dbReference>
<keyword evidence="2 6" id="KW-0812">Transmembrane</keyword>
<dbReference type="PROSITE" id="PS50076">
    <property type="entry name" value="DNAJ_2"/>
    <property type="match status" value="1"/>
</dbReference>
<proteinExistence type="predicted"/>
<evidence type="ECO:0000313" key="9">
    <source>
        <dbReference type="Proteomes" id="UP000234560"/>
    </source>
</evidence>
<dbReference type="EMBL" id="CP136958">
    <property type="protein sequence ID" value="WOT01494.1"/>
    <property type="molecule type" value="Genomic_DNA"/>
</dbReference>
<feature type="transmembrane region" description="Helical" evidence="6">
    <location>
        <begin position="175"/>
        <end position="195"/>
    </location>
</feature>
<organism evidence="8 9">
    <name type="scientific">Corynebacterium pyruviciproducens</name>
    <dbReference type="NCBI Taxonomy" id="598660"/>
    <lineage>
        <taxon>Bacteria</taxon>
        <taxon>Bacillati</taxon>
        <taxon>Actinomycetota</taxon>
        <taxon>Actinomycetes</taxon>
        <taxon>Mycobacteriales</taxon>
        <taxon>Corynebacteriaceae</taxon>
        <taxon>Corynebacterium</taxon>
    </lineage>
</organism>
<reference evidence="8" key="1">
    <citation type="submission" date="2017-12" db="EMBL/GenBank/DDBJ databases">
        <authorList>
            <person name="Thomas-White K."/>
            <person name="Wolfe A.J."/>
        </authorList>
    </citation>
    <scope>NUCLEOTIDE SEQUENCE</scope>
    <source>
        <strain evidence="8">UMB0763</strain>
    </source>
</reference>
<evidence type="ECO:0000256" key="1">
    <source>
        <dbReference type="ARBA" id="ARBA00004141"/>
    </source>
</evidence>
<evidence type="ECO:0000256" key="5">
    <source>
        <dbReference type="SAM" id="MobiDB-lite"/>
    </source>
</evidence>